<gene>
    <name evidence="2" type="ORF">F511_24086</name>
</gene>
<feature type="region of interest" description="Disordered" evidence="1">
    <location>
        <begin position="199"/>
        <end position="219"/>
    </location>
</feature>
<evidence type="ECO:0000256" key="1">
    <source>
        <dbReference type="SAM" id="MobiDB-lite"/>
    </source>
</evidence>
<dbReference type="Proteomes" id="UP000250235">
    <property type="component" value="Unassembled WGS sequence"/>
</dbReference>
<evidence type="ECO:0000313" key="2">
    <source>
        <dbReference type="EMBL" id="KZV29826.1"/>
    </source>
</evidence>
<sequence length="219" mass="23625">MSMITYCFMCISRFFELSCMASVDGLLEGLWLDLKGVMGVLGVFCSGSCALVRPRLGLWMVSLKPPGPRGVQPEGLWQWCPNQGERTREPGGGRNGVQHGCRKGSGIGGRSSDNECENQQVVSRRRSMAGAYTCSDQFSLVSQWFEPRSVTLEPPGPGGGPVGRDPTVVAGAWRTNMISDCWSRRQHVRIEHAGPLGSIGLNGAGEHDDEITPTGGEDV</sequence>
<reference evidence="2 3" key="1">
    <citation type="journal article" date="2015" name="Proc. Natl. Acad. Sci. U.S.A.">
        <title>The resurrection genome of Boea hygrometrica: A blueprint for survival of dehydration.</title>
        <authorList>
            <person name="Xiao L."/>
            <person name="Yang G."/>
            <person name="Zhang L."/>
            <person name="Yang X."/>
            <person name="Zhao S."/>
            <person name="Ji Z."/>
            <person name="Zhou Q."/>
            <person name="Hu M."/>
            <person name="Wang Y."/>
            <person name="Chen M."/>
            <person name="Xu Y."/>
            <person name="Jin H."/>
            <person name="Xiao X."/>
            <person name="Hu G."/>
            <person name="Bao F."/>
            <person name="Hu Y."/>
            <person name="Wan P."/>
            <person name="Li L."/>
            <person name="Deng X."/>
            <person name="Kuang T."/>
            <person name="Xiang C."/>
            <person name="Zhu J.K."/>
            <person name="Oliver M.J."/>
            <person name="He Y."/>
        </authorList>
    </citation>
    <scope>NUCLEOTIDE SEQUENCE [LARGE SCALE GENOMIC DNA]</scope>
    <source>
        <strain evidence="3">cv. XS01</strain>
    </source>
</reference>
<evidence type="ECO:0000313" key="3">
    <source>
        <dbReference type="Proteomes" id="UP000250235"/>
    </source>
</evidence>
<accession>A0A2Z7B735</accession>
<proteinExistence type="predicted"/>
<name>A0A2Z7B735_9LAMI</name>
<feature type="compositionally biased region" description="Acidic residues" evidence="1">
    <location>
        <begin position="207"/>
        <end position="219"/>
    </location>
</feature>
<protein>
    <submittedName>
        <fullName evidence="2">Uncharacterized protein</fullName>
    </submittedName>
</protein>
<dbReference type="AlphaFoldDB" id="A0A2Z7B735"/>
<keyword evidence="3" id="KW-1185">Reference proteome</keyword>
<dbReference type="EMBL" id="KV008967">
    <property type="protein sequence ID" value="KZV29826.1"/>
    <property type="molecule type" value="Genomic_DNA"/>
</dbReference>
<organism evidence="2 3">
    <name type="scientific">Dorcoceras hygrometricum</name>
    <dbReference type="NCBI Taxonomy" id="472368"/>
    <lineage>
        <taxon>Eukaryota</taxon>
        <taxon>Viridiplantae</taxon>
        <taxon>Streptophyta</taxon>
        <taxon>Embryophyta</taxon>
        <taxon>Tracheophyta</taxon>
        <taxon>Spermatophyta</taxon>
        <taxon>Magnoliopsida</taxon>
        <taxon>eudicotyledons</taxon>
        <taxon>Gunneridae</taxon>
        <taxon>Pentapetalae</taxon>
        <taxon>asterids</taxon>
        <taxon>lamiids</taxon>
        <taxon>Lamiales</taxon>
        <taxon>Gesneriaceae</taxon>
        <taxon>Didymocarpoideae</taxon>
        <taxon>Trichosporeae</taxon>
        <taxon>Loxocarpinae</taxon>
        <taxon>Dorcoceras</taxon>
    </lineage>
</organism>